<gene>
    <name evidence="13" type="ORF">N656DRAFT_742002</name>
</gene>
<dbReference type="InterPro" id="IPR006162">
    <property type="entry name" value="Ppantetheine_attach_site"/>
</dbReference>
<feature type="domain" description="Ketosynthase family 3 (KS3)" evidence="11">
    <location>
        <begin position="2"/>
        <end position="426"/>
    </location>
</feature>
<protein>
    <submittedName>
        <fullName evidence="13">Polyketide synthase</fullName>
    </submittedName>
</protein>
<dbReference type="Pfam" id="PF21089">
    <property type="entry name" value="PKS_DH_N"/>
    <property type="match status" value="1"/>
</dbReference>
<dbReference type="EMBL" id="MU853375">
    <property type="protein sequence ID" value="KAK4107386.1"/>
    <property type="molecule type" value="Genomic_DNA"/>
</dbReference>
<dbReference type="InterPro" id="IPR049900">
    <property type="entry name" value="PKS_mFAS_DH"/>
</dbReference>
<dbReference type="InterPro" id="IPR014031">
    <property type="entry name" value="Ketoacyl_synth_C"/>
</dbReference>
<keyword evidence="4" id="KW-0521">NADP</keyword>
<dbReference type="SUPFAM" id="SSF53901">
    <property type="entry name" value="Thiolase-like"/>
    <property type="match status" value="1"/>
</dbReference>
<dbReference type="InterPro" id="IPR016036">
    <property type="entry name" value="Malonyl_transacylase_ACP-bd"/>
</dbReference>
<dbReference type="InterPro" id="IPR049552">
    <property type="entry name" value="PKS_DH_N"/>
</dbReference>
<feature type="active site" description="Proton acceptor; for dehydratase activity" evidence="8">
    <location>
        <position position="993"/>
    </location>
</feature>
<dbReference type="CDD" id="cd00833">
    <property type="entry name" value="PKS"/>
    <property type="match status" value="1"/>
</dbReference>
<dbReference type="Proteomes" id="UP001302812">
    <property type="component" value="Unassembled WGS sequence"/>
</dbReference>
<dbReference type="GO" id="GO:0016491">
    <property type="term" value="F:oxidoreductase activity"/>
    <property type="evidence" value="ECO:0007669"/>
    <property type="project" value="UniProtKB-KW"/>
</dbReference>
<dbReference type="Pfam" id="PF23114">
    <property type="entry name" value="NAD-bd_HRPKS_sdrA"/>
    <property type="match status" value="1"/>
</dbReference>
<dbReference type="InterPro" id="IPR056501">
    <property type="entry name" value="NAD-bd_HRPKS_sdrA"/>
</dbReference>
<dbReference type="InterPro" id="IPR050091">
    <property type="entry name" value="PKS_NRPS_Biosynth_Enz"/>
</dbReference>
<accession>A0AAN6QH94</accession>
<keyword evidence="3" id="KW-0808">Transferase</keyword>
<evidence type="ECO:0000256" key="9">
    <source>
        <dbReference type="SAM" id="MobiDB-lite"/>
    </source>
</evidence>
<dbReference type="InterPro" id="IPR049551">
    <property type="entry name" value="PKS_DH_C"/>
</dbReference>
<dbReference type="GeneID" id="89936951"/>
<evidence type="ECO:0000256" key="5">
    <source>
        <dbReference type="ARBA" id="ARBA00023002"/>
    </source>
</evidence>
<dbReference type="InterPro" id="IPR057326">
    <property type="entry name" value="KR_dom"/>
</dbReference>
<evidence type="ECO:0000256" key="7">
    <source>
        <dbReference type="ARBA" id="ARBA00023315"/>
    </source>
</evidence>
<dbReference type="GO" id="GO:0004312">
    <property type="term" value="F:fatty acid synthase activity"/>
    <property type="evidence" value="ECO:0007669"/>
    <property type="project" value="TreeGrafter"/>
</dbReference>
<dbReference type="Pfam" id="PF00109">
    <property type="entry name" value="ketoacyl-synt"/>
    <property type="match status" value="1"/>
</dbReference>
<dbReference type="RefSeq" id="XP_064664956.1">
    <property type="nucleotide sequence ID" value="XM_064812826.1"/>
</dbReference>
<keyword evidence="6" id="KW-0511">Multifunctional enzyme</keyword>
<dbReference type="InterPro" id="IPR016039">
    <property type="entry name" value="Thiolase-like"/>
</dbReference>
<dbReference type="SMART" id="SM00826">
    <property type="entry name" value="PKS_DH"/>
    <property type="match status" value="1"/>
</dbReference>
<evidence type="ECO:0000259" key="10">
    <source>
        <dbReference type="PROSITE" id="PS50075"/>
    </source>
</evidence>
<evidence type="ECO:0000259" key="11">
    <source>
        <dbReference type="PROSITE" id="PS52004"/>
    </source>
</evidence>
<feature type="active site" description="Proton donor; for dehydratase activity" evidence="8">
    <location>
        <position position="1187"/>
    </location>
</feature>
<evidence type="ECO:0000313" key="14">
    <source>
        <dbReference type="Proteomes" id="UP001302812"/>
    </source>
</evidence>
<dbReference type="GO" id="GO:0030639">
    <property type="term" value="P:polyketide biosynthetic process"/>
    <property type="evidence" value="ECO:0007669"/>
    <property type="project" value="UniProtKB-ARBA"/>
</dbReference>
<reference evidence="13" key="2">
    <citation type="submission" date="2023-05" db="EMBL/GenBank/DDBJ databases">
        <authorList>
            <consortium name="Lawrence Berkeley National Laboratory"/>
            <person name="Steindorff A."/>
            <person name="Hensen N."/>
            <person name="Bonometti L."/>
            <person name="Westerberg I."/>
            <person name="Brannstrom I.O."/>
            <person name="Guillou S."/>
            <person name="Cros-Aarteil S."/>
            <person name="Calhoun S."/>
            <person name="Haridas S."/>
            <person name="Kuo A."/>
            <person name="Mondo S."/>
            <person name="Pangilinan J."/>
            <person name="Riley R."/>
            <person name="Labutti K."/>
            <person name="Andreopoulos B."/>
            <person name="Lipzen A."/>
            <person name="Chen C."/>
            <person name="Yanf M."/>
            <person name="Daum C."/>
            <person name="Ng V."/>
            <person name="Clum A."/>
            <person name="Ohm R."/>
            <person name="Martin F."/>
            <person name="Silar P."/>
            <person name="Natvig D."/>
            <person name="Lalanne C."/>
            <person name="Gautier V."/>
            <person name="Ament-Velasquez S.L."/>
            <person name="Kruys A."/>
            <person name="Hutchinson M.I."/>
            <person name="Powell A.J."/>
            <person name="Barry K."/>
            <person name="Miller A.N."/>
            <person name="Grigoriev I.V."/>
            <person name="Debuchy R."/>
            <person name="Gladieux P."/>
            <person name="Thoren M.H."/>
            <person name="Johannesson H."/>
        </authorList>
    </citation>
    <scope>NUCLEOTIDE SEQUENCE</scope>
    <source>
        <strain evidence="13">CBS 508.74</strain>
    </source>
</reference>
<dbReference type="PROSITE" id="PS52004">
    <property type="entry name" value="KS3_2"/>
    <property type="match status" value="1"/>
</dbReference>
<dbReference type="Gene3D" id="3.40.50.720">
    <property type="entry name" value="NAD(P)-binding Rossmann-like Domain"/>
    <property type="match status" value="2"/>
</dbReference>
<reference evidence="13" key="1">
    <citation type="journal article" date="2023" name="Mol. Phylogenet. Evol.">
        <title>Genome-scale phylogeny and comparative genomics of the fungal order Sordariales.</title>
        <authorList>
            <person name="Hensen N."/>
            <person name="Bonometti L."/>
            <person name="Westerberg I."/>
            <person name="Brannstrom I.O."/>
            <person name="Guillou S."/>
            <person name="Cros-Aarteil S."/>
            <person name="Calhoun S."/>
            <person name="Haridas S."/>
            <person name="Kuo A."/>
            <person name="Mondo S."/>
            <person name="Pangilinan J."/>
            <person name="Riley R."/>
            <person name="LaButti K."/>
            <person name="Andreopoulos B."/>
            <person name="Lipzen A."/>
            <person name="Chen C."/>
            <person name="Yan M."/>
            <person name="Daum C."/>
            <person name="Ng V."/>
            <person name="Clum A."/>
            <person name="Steindorff A."/>
            <person name="Ohm R.A."/>
            <person name="Martin F."/>
            <person name="Silar P."/>
            <person name="Natvig D.O."/>
            <person name="Lalanne C."/>
            <person name="Gautier V."/>
            <person name="Ament-Velasquez S.L."/>
            <person name="Kruys A."/>
            <person name="Hutchinson M.I."/>
            <person name="Powell A.J."/>
            <person name="Barry K."/>
            <person name="Miller A.N."/>
            <person name="Grigoriev I.V."/>
            <person name="Debuchy R."/>
            <person name="Gladieux P."/>
            <person name="Hiltunen Thoren M."/>
            <person name="Johannesson H."/>
        </authorList>
    </citation>
    <scope>NUCLEOTIDE SEQUENCE</scope>
    <source>
        <strain evidence="13">CBS 508.74</strain>
    </source>
</reference>
<dbReference type="InterPro" id="IPR020841">
    <property type="entry name" value="PKS_Beta-ketoAc_synthase_dom"/>
</dbReference>
<feature type="domain" description="PKS/mFAS DH" evidence="12">
    <location>
        <begin position="961"/>
        <end position="1278"/>
    </location>
</feature>
<keyword evidence="5" id="KW-0560">Oxidoreductase</keyword>
<dbReference type="InterPro" id="IPR014030">
    <property type="entry name" value="Ketoacyl_synth_N"/>
</dbReference>
<evidence type="ECO:0000256" key="8">
    <source>
        <dbReference type="PROSITE-ProRule" id="PRU01363"/>
    </source>
</evidence>
<dbReference type="SMART" id="SM00827">
    <property type="entry name" value="PKS_AT"/>
    <property type="match status" value="1"/>
</dbReference>
<dbReference type="Gene3D" id="3.40.47.10">
    <property type="match status" value="1"/>
</dbReference>
<dbReference type="SMART" id="SM00825">
    <property type="entry name" value="PKS_KS"/>
    <property type="match status" value="1"/>
</dbReference>
<dbReference type="InterPro" id="IPR018201">
    <property type="entry name" value="Ketoacyl_synth_AS"/>
</dbReference>
<evidence type="ECO:0000256" key="3">
    <source>
        <dbReference type="ARBA" id="ARBA00022679"/>
    </source>
</evidence>
<keyword evidence="7" id="KW-0012">Acyltransferase</keyword>
<dbReference type="SUPFAM" id="SSF53335">
    <property type="entry name" value="S-adenosyl-L-methionine-dependent methyltransferases"/>
    <property type="match status" value="1"/>
</dbReference>
<dbReference type="InterPro" id="IPR020806">
    <property type="entry name" value="PKS_PP-bd"/>
</dbReference>
<dbReference type="InterPro" id="IPR020807">
    <property type="entry name" value="PKS_DH"/>
</dbReference>
<dbReference type="CDD" id="cd05274">
    <property type="entry name" value="KR_FAS_SDR_x"/>
    <property type="match status" value="1"/>
</dbReference>
<keyword evidence="14" id="KW-1185">Reference proteome</keyword>
<dbReference type="Pfam" id="PF02801">
    <property type="entry name" value="Ketoacyl-synt_C"/>
    <property type="match status" value="1"/>
</dbReference>
<dbReference type="GO" id="GO:0006633">
    <property type="term" value="P:fatty acid biosynthetic process"/>
    <property type="evidence" value="ECO:0007669"/>
    <property type="project" value="InterPro"/>
</dbReference>
<dbReference type="SUPFAM" id="SSF50129">
    <property type="entry name" value="GroES-like"/>
    <property type="match status" value="1"/>
</dbReference>
<dbReference type="Gene3D" id="3.30.70.3290">
    <property type="match status" value="1"/>
</dbReference>
<dbReference type="InterPro" id="IPR013968">
    <property type="entry name" value="PKS_KR"/>
</dbReference>
<evidence type="ECO:0000256" key="1">
    <source>
        <dbReference type="ARBA" id="ARBA00022450"/>
    </source>
</evidence>
<feature type="domain" description="Carrier" evidence="10">
    <location>
        <begin position="2529"/>
        <end position="2606"/>
    </location>
</feature>
<dbReference type="PANTHER" id="PTHR43775">
    <property type="entry name" value="FATTY ACID SYNTHASE"/>
    <property type="match status" value="1"/>
</dbReference>
<dbReference type="PANTHER" id="PTHR43775:SF29">
    <property type="entry name" value="ASPERFURANONE POLYKETIDE SYNTHASE AFOG-RELATED"/>
    <property type="match status" value="1"/>
</dbReference>
<dbReference type="InterPro" id="IPR036291">
    <property type="entry name" value="NAD(P)-bd_dom_sf"/>
</dbReference>
<dbReference type="Gene3D" id="3.40.50.150">
    <property type="entry name" value="Vaccinia Virus protein VP39"/>
    <property type="match status" value="1"/>
</dbReference>
<dbReference type="InterPro" id="IPR020843">
    <property type="entry name" value="ER"/>
</dbReference>
<dbReference type="SMART" id="SM00823">
    <property type="entry name" value="PKS_PP"/>
    <property type="match status" value="1"/>
</dbReference>
<dbReference type="InterPro" id="IPR032821">
    <property type="entry name" value="PKS_assoc"/>
</dbReference>
<dbReference type="InterPro" id="IPR009081">
    <property type="entry name" value="PP-bd_ACP"/>
</dbReference>
<dbReference type="Pfam" id="PF00550">
    <property type="entry name" value="PP-binding"/>
    <property type="match status" value="1"/>
</dbReference>
<dbReference type="Pfam" id="PF08659">
    <property type="entry name" value="KR"/>
    <property type="match status" value="1"/>
</dbReference>
<dbReference type="Pfam" id="PF00698">
    <property type="entry name" value="Acyl_transf_1"/>
    <property type="match status" value="1"/>
</dbReference>
<dbReference type="SMART" id="SM00829">
    <property type="entry name" value="PKS_ER"/>
    <property type="match status" value="1"/>
</dbReference>
<dbReference type="GO" id="GO:0031177">
    <property type="term" value="F:phosphopantetheine binding"/>
    <property type="evidence" value="ECO:0007669"/>
    <property type="project" value="InterPro"/>
</dbReference>
<dbReference type="Pfam" id="PF08242">
    <property type="entry name" value="Methyltransf_12"/>
    <property type="match status" value="1"/>
</dbReference>
<keyword evidence="1" id="KW-0596">Phosphopantetheine</keyword>
<comment type="caution">
    <text evidence="13">The sequence shown here is derived from an EMBL/GenBank/DDBJ whole genome shotgun (WGS) entry which is preliminary data.</text>
</comment>
<evidence type="ECO:0000313" key="13">
    <source>
        <dbReference type="EMBL" id="KAK4107386.1"/>
    </source>
</evidence>
<dbReference type="InterPro" id="IPR029063">
    <property type="entry name" value="SAM-dependent_MTases_sf"/>
</dbReference>
<dbReference type="PROSITE" id="PS50075">
    <property type="entry name" value="CARRIER"/>
    <property type="match status" value="1"/>
</dbReference>
<dbReference type="PROSITE" id="PS52019">
    <property type="entry name" value="PKS_MFAS_DH"/>
    <property type="match status" value="1"/>
</dbReference>
<dbReference type="GO" id="GO:0004315">
    <property type="term" value="F:3-oxoacyl-[acyl-carrier-protein] synthase activity"/>
    <property type="evidence" value="ECO:0007669"/>
    <property type="project" value="InterPro"/>
</dbReference>
<dbReference type="InterPro" id="IPR036736">
    <property type="entry name" value="ACP-like_sf"/>
</dbReference>
<feature type="region of interest" description="Disordered" evidence="9">
    <location>
        <begin position="2492"/>
        <end position="2512"/>
    </location>
</feature>
<dbReference type="PROSITE" id="PS00606">
    <property type="entry name" value="KS3_1"/>
    <property type="match status" value="1"/>
</dbReference>
<dbReference type="SUPFAM" id="SSF47336">
    <property type="entry name" value="ACP-like"/>
    <property type="match status" value="1"/>
</dbReference>
<dbReference type="InterPro" id="IPR011032">
    <property type="entry name" value="GroES-like_sf"/>
</dbReference>
<evidence type="ECO:0000256" key="4">
    <source>
        <dbReference type="ARBA" id="ARBA00022857"/>
    </source>
</evidence>
<dbReference type="CDD" id="cd02440">
    <property type="entry name" value="AdoMet_MTases"/>
    <property type="match status" value="1"/>
</dbReference>
<dbReference type="Gene3D" id="3.10.129.110">
    <property type="entry name" value="Polyketide synthase dehydratase"/>
    <property type="match status" value="1"/>
</dbReference>
<dbReference type="Pfam" id="PF16197">
    <property type="entry name" value="KAsynt_C_assoc"/>
    <property type="match status" value="1"/>
</dbReference>
<evidence type="ECO:0000259" key="12">
    <source>
        <dbReference type="PROSITE" id="PS52019"/>
    </source>
</evidence>
<sequence length="2610" mass="285401">MEDPIAICGFSIKFPQDATSPDAFWKMLIEKRCAMTPFPADRMNLDGFYQTRNRVNTVPLKGGHFVKDDLAVFDAGFFSISPTEAASLDPMQRWLLETAYRALENAGIPMEAVAGSSTAVYAGSFSMDYMLQLNRDPENPPTYAALGIGMSMLANRLSWFFDLRGPSIGLDSACSSTAMAIDIACQALRSGSCNMAMAAGCNLAFSPESYVWMSNINFLSPDSRSHSFDYRANGYARGEGVGVMILKRLSDAIRDGNTIRAVIRSTGSNEDGRTPGITQPSGAAQERLIRETYEKAGLSMAHTRFFEAHGTGTPIGDPREARAIGSAFRKYRSVRDPLYVGAVKSNIGHLEAASGLAGVIKAVLVLERGVIPPNANFERLNPKIDAEFLRLKFPHAPEPWPTPGLRRASVNSFGYGGANSHIVLDDAYNYLRLRSLPGKHCTVPSPPWTSSIPTSISSDDPPLTGPDHDSQRLFVWSAADKGGIGRIADAYRVWDGPIKDDGTFLSNLAYTLDSHRSHLPWRSFALLKSPADLRELQSLLSLPVQASPKAPRLGFVFTGQGAQWFAMGRELSSYPSYSADLDRADKYLGSIGCPWSVTDELQRPKESSKIDDPEFSQALCTILQVALVNLLRRFGIRPSAVAGHSSGEIAAAYAGGYISCESAWKLAYLRGLCSAELARASKAGLAGAMMSIGLSQSEAEKLIASINGDGHTFGISVACVNSPGNVTISGEDALIDRLKERLDDEKVFARKLRVPLAYHSQQMKTISPKYMSMIGSISAPPDSTDRVPIISSVTGERVVASRLSDPAYWAQNMESPVLFSQAITAMCAKSEADLVKKIDRSHLNMSVVDHLVELGPRAALQGPIRDILKSFPRGKSIGYTSVLKRGQSAMETMLRAIGELYSIGYALDLRAANEPQGPPTGPKVARSMLVNLPEYPFDHSQRYWHESRLSRDYRFRSRAPSELLGARSRDWNPADARWRHFIRPAEMPWVGDHVVNGSTLYPATGMIVMAVEAAKQLINNGTNVIDGYTLRDVDIVSPINLTLGDTRSVEVQTCLRQVDSNPMAQVFEFTIRTYNTSNNEWKVNCNGVISAEFKAIPGAADEWELARRTGQRQRISERFSSMVRSCRKPVDCQKMYAYLRQCGYEYGPLFQGAQQQHYNEHERQATAQVALFSNSVEDHVIHPASLDAILHLAFTGLTSGGSRPMATSIPSRIGCLWISDKGLSWPDCRAVTACSDITNITNRGFSCNGAALDSDTLTELRLWYEGVELTNVTHTPAAFSLPNPKQFCMSVERKVALNMLEPSQICSLLEAMHPADQDLSGFYRDIGLLIEVTLERLSKCIDPSTFSAEDPWRRQYWRWAEHHLALSRRKRRGDDDPHPDMQRTSLYDMDIQKLADRLENANEIGRLYVQAAAHLEGLIKGDENPLELFMQTGMLKNYYAELSKSKCTKQATAYLDLLAHQTPGLTVLEVGAGTGATTRNLIRALQSSSQGSLRCQRYDFTDVSSAFLDKAREEFAPYQSQMGFKTLDVEQDPGEQGFEEASYDIVVADNALHVTCSLAKTLRNMRKTLKTGGKLAMHEFLTPDGWTAGFVFGVFPGWWLGCDDGRPLSPHINADTWDTLLRQNGFSGADIILRDTDDEVAHHAAWIIATAVDESPRLHAALPLPEVKACKVALVANLTCLNQQILIQHLEAPLREVIGVGPRVLSLAEAVGSLEHVGQANNELVIMLTDYGAPFIASINDKNTWRQLQSLIQRTRHLLWVSSGGGRKPAPEHGMLDGLARTLRSEDYGLHLVTLALDLASGQCELNAAGLIMKVVREMASQLTAKSYEEEYIELDGLLHTKRLVEASPIKASMNAKLVPYEVAPTPVGGPVRFELSNRSMSRSRGAQDTPHYVESLADVAAEGLEHHQVEILVKAVSLQRGSRNEEEDAIRASYCAGLVLRAGIKAEFQPGDRVIAATTGTLRSHAIVSSDAVASIAEDVSFSDACRDAPILTDAHHGLVEVGHVKDSDSVLVLDGASPLGEAALRLLADRGITNIWVTASSSDECAFIESNFNLSEDRILPQSWLDNHSIVMSQWKAHFDVVFSPAADPMGPPLDVMSYLGPGGRHIIIGAQPSCRGAPTSSSTYGVPRNVSTFVIPPAETTTPRSLRHAVALLESSTLQSPKRSLAANFPASDLASAAQRLQKGGLHEVIVVRLDEPDVVEVRKPNRRRYMLDPEATYVIAGGLGGLGRAAARWLASRGARFLILISRQSKPRTDEARALLAELAEKHVHVETPPCDVSDRAALRSVLADCAKRMPRIRGCIQSSMVMNESMFPEMDFDTWKSSVDPKVAGSWNLHAELPSGLDFFILLSSIMGILGTVSLAGYNAGNTYQDALARYRVAQGERAVALDLGPVPDDGYLVEHSGFLRGLERTDKYAPTYIKEICALLDVYCDPDGPARALARDNETGCQTIIGVRPPAHWKHAEEVPATMQRPFWGHMHHVPPLSVLSRAEDSDRDAGNSAGRRSKRAAADADASGRVAAAATLGEAAEVACEALTHRVSALLGMAEDRLEPQKPMHSYGLDSLSAVEIRSWVVNVFSVDLPLFEILGGASFADAGLFIARRVQSKS</sequence>
<dbReference type="SMART" id="SM00822">
    <property type="entry name" value="PKS_KR"/>
    <property type="match status" value="1"/>
</dbReference>
<dbReference type="SUPFAM" id="SSF52151">
    <property type="entry name" value="FabD/lysophospholipase-like"/>
    <property type="match status" value="1"/>
</dbReference>
<evidence type="ECO:0000256" key="2">
    <source>
        <dbReference type="ARBA" id="ARBA00022553"/>
    </source>
</evidence>
<dbReference type="InterPro" id="IPR001227">
    <property type="entry name" value="Ac_transferase_dom_sf"/>
</dbReference>
<keyword evidence="2" id="KW-0597">Phosphoprotein</keyword>
<dbReference type="SUPFAM" id="SSF51735">
    <property type="entry name" value="NAD(P)-binding Rossmann-fold domains"/>
    <property type="match status" value="2"/>
</dbReference>
<dbReference type="SUPFAM" id="SSF55048">
    <property type="entry name" value="Probable ACP-binding domain of malonyl-CoA ACP transacylase"/>
    <property type="match status" value="1"/>
</dbReference>
<dbReference type="Gene3D" id="1.10.1200.10">
    <property type="entry name" value="ACP-like"/>
    <property type="match status" value="1"/>
</dbReference>
<dbReference type="InterPro" id="IPR016035">
    <property type="entry name" value="Acyl_Trfase/lysoPLipase"/>
</dbReference>
<dbReference type="Pfam" id="PF14765">
    <property type="entry name" value="PS-DH"/>
    <property type="match status" value="1"/>
</dbReference>
<dbReference type="PROSITE" id="PS00012">
    <property type="entry name" value="PHOSPHOPANTETHEINE"/>
    <property type="match status" value="1"/>
</dbReference>
<dbReference type="Gene3D" id="3.90.180.10">
    <property type="entry name" value="Medium-chain alcohol dehydrogenases, catalytic domain"/>
    <property type="match status" value="1"/>
</dbReference>
<proteinExistence type="predicted"/>
<dbReference type="InterPro" id="IPR013217">
    <property type="entry name" value="Methyltransf_12"/>
</dbReference>
<name>A0AAN6QH94_9PEZI</name>
<dbReference type="InterPro" id="IPR042104">
    <property type="entry name" value="PKS_dehydratase_sf"/>
</dbReference>
<evidence type="ECO:0000256" key="6">
    <source>
        <dbReference type="ARBA" id="ARBA00023268"/>
    </source>
</evidence>
<dbReference type="InterPro" id="IPR014043">
    <property type="entry name" value="Acyl_transferase_dom"/>
</dbReference>
<feature type="region of interest" description="N-terminal hotdog fold" evidence="8">
    <location>
        <begin position="961"/>
        <end position="1096"/>
    </location>
</feature>
<dbReference type="Gene3D" id="3.40.366.10">
    <property type="entry name" value="Malonyl-Coenzyme A Acyl Carrier Protein, domain 2"/>
    <property type="match status" value="1"/>
</dbReference>
<organism evidence="13 14">
    <name type="scientific">Canariomyces notabilis</name>
    <dbReference type="NCBI Taxonomy" id="2074819"/>
    <lineage>
        <taxon>Eukaryota</taxon>
        <taxon>Fungi</taxon>
        <taxon>Dikarya</taxon>
        <taxon>Ascomycota</taxon>
        <taxon>Pezizomycotina</taxon>
        <taxon>Sordariomycetes</taxon>
        <taxon>Sordariomycetidae</taxon>
        <taxon>Sordariales</taxon>
        <taxon>Chaetomiaceae</taxon>
        <taxon>Canariomyces</taxon>
    </lineage>
</organism>
<feature type="region of interest" description="C-terminal hotdog fold" evidence="8">
    <location>
        <begin position="1127"/>
        <end position="1278"/>
    </location>
</feature>